<dbReference type="RefSeq" id="WP_202299731.1">
    <property type="nucleotide sequence ID" value="NZ_CP066701.1"/>
</dbReference>
<accession>A0AB37HAL4</accession>
<evidence type="ECO:0000313" key="1">
    <source>
        <dbReference type="EMBL" id="QQX25044.1"/>
    </source>
</evidence>
<protein>
    <recommendedName>
        <fullName evidence="3">Phage protein</fullName>
    </recommendedName>
</protein>
<dbReference type="AlphaFoldDB" id="A0AB37HAL4"/>
<gene>
    <name evidence="1" type="ORF">JGZ69_20370</name>
</gene>
<dbReference type="EMBL" id="CP066701">
    <property type="protein sequence ID" value="QQX25044.1"/>
    <property type="molecule type" value="Genomic_DNA"/>
</dbReference>
<dbReference type="KEGG" id="hspo:JGZ69_20370"/>
<organism evidence="1 2">
    <name type="scientific">Heyndrickxia sporothermodurans</name>
    <dbReference type="NCBI Taxonomy" id="46224"/>
    <lineage>
        <taxon>Bacteria</taxon>
        <taxon>Bacillati</taxon>
        <taxon>Bacillota</taxon>
        <taxon>Bacilli</taxon>
        <taxon>Bacillales</taxon>
        <taxon>Bacillaceae</taxon>
        <taxon>Heyndrickxia</taxon>
    </lineage>
</organism>
<proteinExistence type="predicted"/>
<evidence type="ECO:0000313" key="2">
    <source>
        <dbReference type="Proteomes" id="UP000595512"/>
    </source>
</evidence>
<evidence type="ECO:0008006" key="3">
    <source>
        <dbReference type="Google" id="ProtNLM"/>
    </source>
</evidence>
<name>A0AB37HAL4_9BACI</name>
<dbReference type="Proteomes" id="UP000595512">
    <property type="component" value="Chromosome"/>
</dbReference>
<sequence length="66" mass="7939">MRKFEITYHLVGNITVERIVEAETFKKAKEYIQVNTYHSFSDDNKVYYEFNGRNIVLATIQELKEY</sequence>
<reference evidence="1 2" key="1">
    <citation type="submission" date="2020-12" db="EMBL/GenBank/DDBJ databases">
        <title>Taxonomic evaluation of the Bacillus sporothermodurans group of bacteria based on whole genome sequences.</title>
        <authorList>
            <person name="Fiedler G."/>
            <person name="Herbstmann A.-D."/>
            <person name="Doll E."/>
            <person name="Wenning M."/>
            <person name="Brinks E."/>
            <person name="Kabisch J."/>
            <person name="Breitenwieser F."/>
            <person name="Lappann M."/>
            <person name="Boehnlein C."/>
            <person name="Franz C."/>
        </authorList>
    </citation>
    <scope>NUCLEOTIDE SEQUENCE [LARGE SCALE GENOMIC DNA]</scope>
    <source>
        <strain evidence="1 2">DSM 10599</strain>
    </source>
</reference>